<keyword evidence="2" id="KW-0472">Membrane</keyword>
<reference evidence="4 5" key="1">
    <citation type="submission" date="2024-02" db="EMBL/GenBank/DDBJ databases">
        <title>Chromosome-scale genome assembly of the rough periwinkle Littorina saxatilis.</title>
        <authorList>
            <person name="De Jode A."/>
            <person name="Faria R."/>
            <person name="Formenti G."/>
            <person name="Sims Y."/>
            <person name="Smith T.P."/>
            <person name="Tracey A."/>
            <person name="Wood J.M.D."/>
            <person name="Zagrodzka Z.B."/>
            <person name="Johannesson K."/>
            <person name="Butlin R.K."/>
            <person name="Leder E.H."/>
        </authorList>
    </citation>
    <scope>NUCLEOTIDE SEQUENCE [LARGE SCALE GENOMIC DNA]</scope>
    <source>
        <strain evidence="4">Snail1</strain>
        <tissue evidence="4">Muscle</tissue>
    </source>
</reference>
<evidence type="ECO:0000313" key="4">
    <source>
        <dbReference type="EMBL" id="KAK7101650.1"/>
    </source>
</evidence>
<gene>
    <name evidence="4" type="ORF">V1264_019998</name>
</gene>
<feature type="compositionally biased region" description="Gly residues" evidence="1">
    <location>
        <begin position="584"/>
        <end position="594"/>
    </location>
</feature>
<feature type="transmembrane region" description="Helical" evidence="2">
    <location>
        <begin position="173"/>
        <end position="200"/>
    </location>
</feature>
<feature type="compositionally biased region" description="Polar residues" evidence="1">
    <location>
        <begin position="266"/>
        <end position="275"/>
    </location>
</feature>
<comment type="caution">
    <text evidence="4">The sequence shown here is derived from an EMBL/GenBank/DDBJ whole genome shotgun (WGS) entry which is preliminary data.</text>
</comment>
<evidence type="ECO:0008006" key="6">
    <source>
        <dbReference type="Google" id="ProtNLM"/>
    </source>
</evidence>
<protein>
    <recommendedName>
        <fullName evidence="6">CUB domain-containing protein</fullName>
    </recommendedName>
</protein>
<feature type="compositionally biased region" description="Basic and acidic residues" evidence="1">
    <location>
        <begin position="296"/>
        <end position="305"/>
    </location>
</feature>
<keyword evidence="5" id="KW-1185">Reference proteome</keyword>
<evidence type="ECO:0000313" key="5">
    <source>
        <dbReference type="Proteomes" id="UP001374579"/>
    </source>
</evidence>
<organism evidence="4 5">
    <name type="scientific">Littorina saxatilis</name>
    <dbReference type="NCBI Taxonomy" id="31220"/>
    <lineage>
        <taxon>Eukaryota</taxon>
        <taxon>Metazoa</taxon>
        <taxon>Spiralia</taxon>
        <taxon>Lophotrochozoa</taxon>
        <taxon>Mollusca</taxon>
        <taxon>Gastropoda</taxon>
        <taxon>Caenogastropoda</taxon>
        <taxon>Littorinimorpha</taxon>
        <taxon>Littorinoidea</taxon>
        <taxon>Littorinidae</taxon>
        <taxon>Littorina</taxon>
    </lineage>
</organism>
<sequence length="773" mass="83078">MDGMPYLVPLAIILGCLVPHTLPQANTYALDRQSTCGKEITVYEAELTLTARSNVAPANPPLECIVYLQSAFEVADGRYRLQIIVEQLQIEDCSVSLAIFNGRGYTGNYLRQLGCSSGSTDIIYTTGRQATVRFSRPQTLYQTAYAVTLTIKTYADGNEIGTAVGLDKLSTGAIIGIVVGLVVLIALAIILCWCCCTGYIHNFIHPGEKTWGGGRGTRAGVGVSGAPYTKGSVDSNLEKMSTTSSTQQLKNGINYDDPAVWSSLTGLNDGNNRNFRQGMPRKAAGRVNDTNSNVEMRSRMERDTYRGQNYENSGRRQDGPTGQRDSHAYEPYDAEADRSPRFRKRQDNQGGSNRSRGSRRSRNSAAGGEGGEGEGGGGKETVIDDPGTGSTDDDSLQKPPLEDTTDDEESKLNRFESEADVDTIASTMHLNAGVRSSIPDLSGPHRSPSHSPRAKKRSSTSPKSRKKHRGQGQEPDPMALPPEAFDPVFTTPTSQEQYPGEFRPAQQQFMPPMPFAPYGMYPMVPGQQTYAYAYQQMPQYAGGTHPANQGAYFVQSVPTADGDMQNTAFAMQSTRTPKRKGSKGKGGGGGGLGHPGAPDYTSTPGASPRPGTHPSSPPDMALIAAGVAPPDPGPGHRSMAMKSFADPDTGMQTTQVLWTDNVPDPTDPGPEDNSQVTRKTTTRVTTRSGKGDLPTQTHTMLDYQDPNPAFLAPSTPQQPLHNRAAITPNTTNVDYYMGQGAGSAPVRALDVVHSGPSRNNAIRDRVTLRDSTA</sequence>
<evidence type="ECO:0000256" key="2">
    <source>
        <dbReference type="SAM" id="Phobius"/>
    </source>
</evidence>
<dbReference type="AlphaFoldDB" id="A0AAN9BDW9"/>
<feature type="compositionally biased region" description="Low complexity" evidence="1">
    <location>
        <begin position="676"/>
        <end position="687"/>
    </location>
</feature>
<feature type="chain" id="PRO_5042956443" description="CUB domain-containing protein" evidence="3">
    <location>
        <begin position="24"/>
        <end position="773"/>
    </location>
</feature>
<keyword evidence="3" id="KW-0732">Signal</keyword>
<keyword evidence="2" id="KW-1133">Transmembrane helix</keyword>
<dbReference type="EMBL" id="JBAMIC010000010">
    <property type="protein sequence ID" value="KAK7101650.1"/>
    <property type="molecule type" value="Genomic_DNA"/>
</dbReference>
<evidence type="ECO:0000256" key="1">
    <source>
        <dbReference type="SAM" id="MobiDB-lite"/>
    </source>
</evidence>
<accession>A0AAN9BDW9</accession>
<feature type="compositionally biased region" description="Basic residues" evidence="1">
    <location>
        <begin position="452"/>
        <end position="470"/>
    </location>
</feature>
<proteinExistence type="predicted"/>
<dbReference type="Proteomes" id="UP001374579">
    <property type="component" value="Unassembled WGS sequence"/>
</dbReference>
<keyword evidence="2" id="KW-0812">Transmembrane</keyword>
<feature type="signal peptide" evidence="3">
    <location>
        <begin position="1"/>
        <end position="23"/>
    </location>
</feature>
<feature type="region of interest" description="Disordered" evidence="1">
    <location>
        <begin position="571"/>
        <end position="697"/>
    </location>
</feature>
<name>A0AAN9BDW9_9CAEN</name>
<evidence type="ECO:0000256" key="3">
    <source>
        <dbReference type="SAM" id="SignalP"/>
    </source>
</evidence>
<feature type="compositionally biased region" description="Basic and acidic residues" evidence="1">
    <location>
        <begin position="313"/>
        <end position="340"/>
    </location>
</feature>
<feature type="compositionally biased region" description="Gly residues" evidence="1">
    <location>
        <begin position="367"/>
        <end position="379"/>
    </location>
</feature>
<feature type="region of interest" description="Disordered" evidence="1">
    <location>
        <begin position="266"/>
        <end position="487"/>
    </location>
</feature>